<name>R0JNF3_ANAPL</name>
<gene>
    <name evidence="2" type="ORF">Anapl_02618</name>
</gene>
<feature type="region of interest" description="Disordered" evidence="1">
    <location>
        <begin position="214"/>
        <end position="238"/>
    </location>
</feature>
<accession>R0JNF3</accession>
<dbReference type="AlphaFoldDB" id="R0JNF3"/>
<proteinExistence type="predicted"/>
<dbReference type="Proteomes" id="UP000296049">
    <property type="component" value="Unassembled WGS sequence"/>
</dbReference>
<feature type="compositionally biased region" description="Polar residues" evidence="1">
    <location>
        <begin position="222"/>
        <end position="234"/>
    </location>
</feature>
<keyword evidence="3" id="KW-1185">Reference proteome</keyword>
<evidence type="ECO:0000313" key="2">
    <source>
        <dbReference type="EMBL" id="EOA98681.1"/>
    </source>
</evidence>
<organism evidence="2 3">
    <name type="scientific">Anas platyrhynchos</name>
    <name type="common">Mallard</name>
    <name type="synonym">Anas boschas</name>
    <dbReference type="NCBI Taxonomy" id="8839"/>
    <lineage>
        <taxon>Eukaryota</taxon>
        <taxon>Metazoa</taxon>
        <taxon>Chordata</taxon>
        <taxon>Craniata</taxon>
        <taxon>Vertebrata</taxon>
        <taxon>Euteleostomi</taxon>
        <taxon>Archelosauria</taxon>
        <taxon>Archosauria</taxon>
        <taxon>Dinosauria</taxon>
        <taxon>Saurischia</taxon>
        <taxon>Theropoda</taxon>
        <taxon>Coelurosauria</taxon>
        <taxon>Aves</taxon>
        <taxon>Neognathae</taxon>
        <taxon>Galloanserae</taxon>
        <taxon>Anseriformes</taxon>
        <taxon>Anatidae</taxon>
        <taxon>Anatinae</taxon>
        <taxon>Anas</taxon>
    </lineage>
</organism>
<reference evidence="3" key="1">
    <citation type="journal article" date="2013" name="Nat. Genet.">
        <title>The duck genome and transcriptome provide insight into an avian influenza virus reservoir species.</title>
        <authorList>
            <person name="Huang Y."/>
            <person name="Li Y."/>
            <person name="Burt D.W."/>
            <person name="Chen H."/>
            <person name="Zhang Y."/>
            <person name="Qian W."/>
            <person name="Kim H."/>
            <person name="Gan S."/>
            <person name="Zhao Y."/>
            <person name="Li J."/>
            <person name="Yi K."/>
            <person name="Feng H."/>
            <person name="Zhu P."/>
            <person name="Li B."/>
            <person name="Liu Q."/>
            <person name="Fairley S."/>
            <person name="Magor K.E."/>
            <person name="Du Z."/>
            <person name="Hu X."/>
            <person name="Goodman L."/>
            <person name="Tafer H."/>
            <person name="Vignal A."/>
            <person name="Lee T."/>
            <person name="Kim K.W."/>
            <person name="Sheng Z."/>
            <person name="An Y."/>
            <person name="Searle S."/>
            <person name="Herrero J."/>
            <person name="Groenen M.A."/>
            <person name="Crooijmans R.P."/>
            <person name="Faraut T."/>
            <person name="Cai Q."/>
            <person name="Webster R.G."/>
            <person name="Aldridge J.R."/>
            <person name="Warren W.C."/>
            <person name="Bartschat S."/>
            <person name="Kehr S."/>
            <person name="Marz M."/>
            <person name="Stadler P.F."/>
            <person name="Smith J."/>
            <person name="Kraus R.H."/>
            <person name="Zhao Y."/>
            <person name="Ren L."/>
            <person name="Fei J."/>
            <person name="Morisson M."/>
            <person name="Kaiser P."/>
            <person name="Griffin D.K."/>
            <person name="Rao M."/>
            <person name="Pitel F."/>
            <person name="Wang J."/>
            <person name="Li N."/>
        </authorList>
    </citation>
    <scope>NUCLEOTIDE SEQUENCE [LARGE SCALE GENOMIC DNA]</scope>
</reference>
<evidence type="ECO:0000313" key="3">
    <source>
        <dbReference type="Proteomes" id="UP000296049"/>
    </source>
</evidence>
<sequence>MASRGEGEDLLPARGFAFTFPLAAPSESCTGTRGGCSKPPTSAAVVVHRGQQDTCCVLGCGVGSQGRCVQSSSDALCSLPPAYCSCGHTPGPVPVGVPARAKHPALDLQGAQSGAAIKCQRGKEKRAEKHVVVSEAVIDGGDVSVEEDWVRNLKHHVFVHGASASSPQLCPVERAPMEGTQQEGQRWLSLALPARLSLQRGRCRGTSCPGERCHRGAGSCAPDTTSQNPPASQTGDEERFPVGAEFCKPAGSVRVALGISWVWVFIQTAEPDAAPGARVCQGARACSLPAAGQVGAMLQLL</sequence>
<dbReference type="EMBL" id="KB743446">
    <property type="protein sequence ID" value="EOA98681.1"/>
    <property type="molecule type" value="Genomic_DNA"/>
</dbReference>
<evidence type="ECO:0000256" key="1">
    <source>
        <dbReference type="SAM" id="MobiDB-lite"/>
    </source>
</evidence>
<protein>
    <submittedName>
        <fullName evidence="2">Uncharacterized protein</fullName>
    </submittedName>
</protein>